<gene>
    <name evidence="1" type="ORF">PG991_008673</name>
</gene>
<dbReference type="Proteomes" id="UP001396898">
    <property type="component" value="Unassembled WGS sequence"/>
</dbReference>
<sequence length="283" mass="32284">MIGRWFHRSWTLQELLAPRDVRFFGAPWQYLGTKDSLKSIISAITGISEDILCHQTDFFKVPAATRMHWASWRQASRIEDEAYSLLGIFDVNMPLLYGEGEKAFQRLQHKILKQSEDCTLLLWNSDAARDLIAWDDKTVWEPQPILAKSPADFKARPGFAPVPPGHFRDFKMTTPERGLRMNILKAHDLSHAGSASSLFDRSNPEGPGKLYLGLLNCAVQSQQRDEKDDRAFVAIVLRPRSILDKSYKDIYVRLGPGFFVIAKSDLMNRDKWRLSTVFLAVSS</sequence>
<protein>
    <submittedName>
        <fullName evidence="1">HET-domain-containing protein</fullName>
    </submittedName>
</protein>
<comment type="caution">
    <text evidence="1">The sequence shown here is derived from an EMBL/GenBank/DDBJ whole genome shotgun (WGS) entry which is preliminary data.</text>
</comment>
<organism evidence="1 2">
    <name type="scientific">Apiospora marii</name>
    <dbReference type="NCBI Taxonomy" id="335849"/>
    <lineage>
        <taxon>Eukaryota</taxon>
        <taxon>Fungi</taxon>
        <taxon>Dikarya</taxon>
        <taxon>Ascomycota</taxon>
        <taxon>Pezizomycotina</taxon>
        <taxon>Sordariomycetes</taxon>
        <taxon>Xylariomycetidae</taxon>
        <taxon>Amphisphaeriales</taxon>
        <taxon>Apiosporaceae</taxon>
        <taxon>Apiospora</taxon>
    </lineage>
</organism>
<accession>A0ABR1RMR3</accession>
<evidence type="ECO:0000313" key="2">
    <source>
        <dbReference type="Proteomes" id="UP001396898"/>
    </source>
</evidence>
<dbReference type="PANTHER" id="PTHR10622">
    <property type="entry name" value="HET DOMAIN-CONTAINING PROTEIN"/>
    <property type="match status" value="1"/>
</dbReference>
<proteinExistence type="predicted"/>
<reference evidence="1 2" key="1">
    <citation type="submission" date="2023-01" db="EMBL/GenBank/DDBJ databases">
        <title>Analysis of 21 Apiospora genomes using comparative genomics revels a genus with tremendous synthesis potential of carbohydrate active enzymes and secondary metabolites.</title>
        <authorList>
            <person name="Sorensen T."/>
        </authorList>
    </citation>
    <scope>NUCLEOTIDE SEQUENCE [LARGE SCALE GENOMIC DNA]</scope>
    <source>
        <strain evidence="1 2">CBS 20057</strain>
    </source>
</reference>
<keyword evidence="2" id="KW-1185">Reference proteome</keyword>
<dbReference type="EMBL" id="JAQQWI010000012">
    <property type="protein sequence ID" value="KAK8015785.1"/>
    <property type="molecule type" value="Genomic_DNA"/>
</dbReference>
<dbReference type="PANTHER" id="PTHR10622:SF10">
    <property type="entry name" value="HET DOMAIN-CONTAINING PROTEIN"/>
    <property type="match status" value="1"/>
</dbReference>
<name>A0ABR1RMR3_9PEZI</name>
<evidence type="ECO:0000313" key="1">
    <source>
        <dbReference type="EMBL" id="KAK8015785.1"/>
    </source>
</evidence>